<dbReference type="NCBIfam" id="TIGR01979">
    <property type="entry name" value="sufS"/>
    <property type="match status" value="1"/>
</dbReference>
<evidence type="ECO:0000256" key="4">
    <source>
        <dbReference type="ARBA" id="ARBA00022679"/>
    </source>
</evidence>
<comment type="caution">
    <text evidence="10">The sequence shown here is derived from an EMBL/GenBank/DDBJ whole genome shotgun (WGS) entry which is preliminary data.</text>
</comment>
<sequence length="409" mass="45005">MNIQDIRNQFPILNQEVNGNPLVYLDSAATSQKPVQVIEAVDRYYREYNSNVHRGVHTLGTKATDGYEGAREKVRKFINAKSTEEVIFTRGTTTALNTVAASYARANLSEGDEIVISYMEHHSNIIPWQQVAKQTGAVLKYLPLQEDGTISLDDVKATVTSNTKIVSIMHVSNVLGVVNPIKDIAKIAHQNGAVMVVDGAQSTPHLKVDVQDLDCDFFAFSAHKMCGPTGIGVLYGKKEHLENMEPIEFGGEMIDFVGLYESTWKELPWKFEGGTPIIAGAIGLGAAIDFLQEVGLENIEAHEHKLAAYALEKMSQVEGITIYGPKEAAKRAGLVTFNLNDVHPHDVATVLDAEGIAVRAGHHCAQPLMKWLKASATARASFYLYNTEEEIDKLVQGLVKTKEYFSDVF</sequence>
<proteinExistence type="inferred from homology"/>
<keyword evidence="11" id="KW-1185">Reference proteome</keyword>
<dbReference type="InterPro" id="IPR020578">
    <property type="entry name" value="Aminotrans_V_PyrdxlP_BS"/>
</dbReference>
<feature type="domain" description="Aminotransferase class V" evidence="9">
    <location>
        <begin position="23"/>
        <end position="394"/>
    </location>
</feature>
<evidence type="ECO:0000256" key="5">
    <source>
        <dbReference type="ARBA" id="ARBA00022898"/>
    </source>
</evidence>
<dbReference type="EMBL" id="JAGYPM010000002">
    <property type="protein sequence ID" value="MBS4190665.1"/>
    <property type="molecule type" value="Genomic_DNA"/>
</dbReference>
<dbReference type="InterPro" id="IPR016454">
    <property type="entry name" value="Cysteine_dSase"/>
</dbReference>
<comment type="function">
    <text evidence="8">Catalyzes the removal of elemental sulfur and selenium atoms from L-cysteine, L-cystine, L-selenocysteine, and L-selenocystine to produce L-alanine.</text>
</comment>
<evidence type="ECO:0000256" key="3">
    <source>
        <dbReference type="ARBA" id="ARBA00012239"/>
    </source>
</evidence>
<dbReference type="InterPro" id="IPR015424">
    <property type="entry name" value="PyrdxlP-dep_Trfase"/>
</dbReference>
<comment type="cofactor">
    <cofactor evidence="1 7">
        <name>pyridoxal 5'-phosphate</name>
        <dbReference type="ChEBI" id="CHEBI:597326"/>
    </cofactor>
</comment>
<comment type="similarity">
    <text evidence="2 8">Belongs to the class-V pyridoxal-phosphate-dependent aminotransferase family. Csd subfamily.</text>
</comment>
<evidence type="ECO:0000256" key="6">
    <source>
        <dbReference type="ARBA" id="ARBA00050776"/>
    </source>
</evidence>
<dbReference type="InterPro" id="IPR000192">
    <property type="entry name" value="Aminotrans_V_dom"/>
</dbReference>
<dbReference type="PANTHER" id="PTHR43586">
    <property type="entry name" value="CYSTEINE DESULFURASE"/>
    <property type="match status" value="1"/>
</dbReference>
<gene>
    <name evidence="10" type="ORF">KHA94_10765</name>
</gene>
<evidence type="ECO:0000256" key="2">
    <source>
        <dbReference type="ARBA" id="ARBA00010447"/>
    </source>
</evidence>
<keyword evidence="4 8" id="KW-0808">Transferase</keyword>
<evidence type="ECO:0000259" key="9">
    <source>
        <dbReference type="Pfam" id="PF00266"/>
    </source>
</evidence>
<dbReference type="PANTHER" id="PTHR43586:SF8">
    <property type="entry name" value="CYSTEINE DESULFURASE 1, CHLOROPLASTIC"/>
    <property type="match status" value="1"/>
</dbReference>
<dbReference type="SUPFAM" id="SSF53383">
    <property type="entry name" value="PLP-dependent transferases"/>
    <property type="match status" value="1"/>
</dbReference>
<dbReference type="Gene3D" id="3.40.640.10">
    <property type="entry name" value="Type I PLP-dependent aspartate aminotransferase-like (Major domain)"/>
    <property type="match status" value="1"/>
</dbReference>
<evidence type="ECO:0000256" key="8">
    <source>
        <dbReference type="RuleBase" id="RU004506"/>
    </source>
</evidence>
<reference evidence="10 11" key="1">
    <citation type="submission" date="2021-05" db="EMBL/GenBank/DDBJ databases">
        <title>Novel Bacillus species.</title>
        <authorList>
            <person name="Liu G."/>
        </authorList>
    </citation>
    <scope>NUCLEOTIDE SEQUENCE [LARGE SCALE GENOMIC DNA]</scope>
    <source>
        <strain evidence="10 11">FJAT-49705</strain>
    </source>
</reference>
<keyword evidence="5 8" id="KW-0663">Pyridoxal phosphate</keyword>
<dbReference type="CDD" id="cd06453">
    <property type="entry name" value="SufS_like"/>
    <property type="match status" value="1"/>
</dbReference>
<dbReference type="PROSITE" id="PS00595">
    <property type="entry name" value="AA_TRANSFER_CLASS_5"/>
    <property type="match status" value="1"/>
</dbReference>
<name>A0ABS5NS66_9BACI</name>
<organism evidence="10 11">
    <name type="scientific">Cytobacillus citreus</name>
    <dbReference type="NCBI Taxonomy" id="2833586"/>
    <lineage>
        <taxon>Bacteria</taxon>
        <taxon>Bacillati</taxon>
        <taxon>Bacillota</taxon>
        <taxon>Bacilli</taxon>
        <taxon>Bacillales</taxon>
        <taxon>Bacillaceae</taxon>
        <taxon>Cytobacillus</taxon>
    </lineage>
</organism>
<dbReference type="PIRSF" id="PIRSF005572">
    <property type="entry name" value="NifS"/>
    <property type="match status" value="1"/>
</dbReference>
<dbReference type="InterPro" id="IPR015421">
    <property type="entry name" value="PyrdxlP-dep_Trfase_major"/>
</dbReference>
<dbReference type="InterPro" id="IPR010970">
    <property type="entry name" value="Cys_dSase_SufS"/>
</dbReference>
<evidence type="ECO:0000256" key="1">
    <source>
        <dbReference type="ARBA" id="ARBA00001933"/>
    </source>
</evidence>
<dbReference type="Proteomes" id="UP000681027">
    <property type="component" value="Unassembled WGS sequence"/>
</dbReference>
<dbReference type="InterPro" id="IPR015422">
    <property type="entry name" value="PyrdxlP-dep_Trfase_small"/>
</dbReference>
<dbReference type="Gene3D" id="3.90.1150.10">
    <property type="entry name" value="Aspartate Aminotransferase, domain 1"/>
    <property type="match status" value="1"/>
</dbReference>
<accession>A0ABS5NS66</accession>
<comment type="catalytic activity">
    <reaction evidence="6 8">
        <text>(sulfur carrier)-H + L-cysteine = (sulfur carrier)-SH + L-alanine</text>
        <dbReference type="Rhea" id="RHEA:43892"/>
        <dbReference type="Rhea" id="RHEA-COMP:14737"/>
        <dbReference type="Rhea" id="RHEA-COMP:14739"/>
        <dbReference type="ChEBI" id="CHEBI:29917"/>
        <dbReference type="ChEBI" id="CHEBI:35235"/>
        <dbReference type="ChEBI" id="CHEBI:57972"/>
        <dbReference type="ChEBI" id="CHEBI:64428"/>
        <dbReference type="EC" id="2.8.1.7"/>
    </reaction>
</comment>
<evidence type="ECO:0000256" key="7">
    <source>
        <dbReference type="RuleBase" id="RU004504"/>
    </source>
</evidence>
<evidence type="ECO:0000313" key="11">
    <source>
        <dbReference type="Proteomes" id="UP000681027"/>
    </source>
</evidence>
<dbReference type="RefSeq" id="WP_213102091.1">
    <property type="nucleotide sequence ID" value="NZ_JAGYPM010000002.1"/>
</dbReference>
<dbReference type="EC" id="2.8.1.7" evidence="3 8"/>
<evidence type="ECO:0000313" key="10">
    <source>
        <dbReference type="EMBL" id="MBS4190665.1"/>
    </source>
</evidence>
<dbReference type="Pfam" id="PF00266">
    <property type="entry name" value="Aminotran_5"/>
    <property type="match status" value="1"/>
</dbReference>
<protein>
    <recommendedName>
        <fullName evidence="3 8">Cysteine desulfurase</fullName>
        <ecNumber evidence="3 8">2.8.1.7</ecNumber>
    </recommendedName>
</protein>